<evidence type="ECO:0000313" key="4">
    <source>
        <dbReference type="Proteomes" id="UP000816034"/>
    </source>
</evidence>
<dbReference type="EMBL" id="PYSW02000032">
    <property type="protein sequence ID" value="KAG2378547.1"/>
    <property type="molecule type" value="Genomic_DNA"/>
</dbReference>
<feature type="compositionally biased region" description="Polar residues" evidence="1">
    <location>
        <begin position="1"/>
        <end position="10"/>
    </location>
</feature>
<dbReference type="AlphaFoldDB" id="A0AA88GFK8"/>
<protein>
    <recommendedName>
        <fullName evidence="2">BTB domain-containing protein</fullName>
    </recommendedName>
</protein>
<proteinExistence type="predicted"/>
<organism evidence="3 4">
    <name type="scientific">Naegleria lovaniensis</name>
    <name type="common">Amoeba</name>
    <dbReference type="NCBI Taxonomy" id="51637"/>
    <lineage>
        <taxon>Eukaryota</taxon>
        <taxon>Discoba</taxon>
        <taxon>Heterolobosea</taxon>
        <taxon>Tetramitia</taxon>
        <taxon>Eutetramitia</taxon>
        <taxon>Vahlkampfiidae</taxon>
        <taxon>Naegleria</taxon>
    </lineage>
</organism>
<feature type="region of interest" description="Disordered" evidence="1">
    <location>
        <begin position="1"/>
        <end position="61"/>
    </location>
</feature>
<accession>A0AA88GFK8</accession>
<dbReference type="Gene3D" id="3.30.710.10">
    <property type="entry name" value="Potassium Channel Kv1.1, Chain A"/>
    <property type="match status" value="1"/>
</dbReference>
<dbReference type="SMART" id="SM00225">
    <property type="entry name" value="BTB"/>
    <property type="match status" value="1"/>
</dbReference>
<evidence type="ECO:0000259" key="2">
    <source>
        <dbReference type="SMART" id="SM00225"/>
    </source>
</evidence>
<dbReference type="InterPro" id="IPR011333">
    <property type="entry name" value="SKP1/BTB/POZ_sf"/>
</dbReference>
<dbReference type="SUPFAM" id="SSF54695">
    <property type="entry name" value="POZ domain"/>
    <property type="match status" value="1"/>
</dbReference>
<feature type="compositionally biased region" description="Low complexity" evidence="1">
    <location>
        <begin position="30"/>
        <end position="54"/>
    </location>
</feature>
<name>A0AA88GFK8_NAELO</name>
<dbReference type="CDD" id="cd18186">
    <property type="entry name" value="BTB_POZ_ZBTB_KLHL-like"/>
    <property type="match status" value="1"/>
</dbReference>
<dbReference type="Pfam" id="PF00651">
    <property type="entry name" value="BTB"/>
    <property type="match status" value="1"/>
</dbReference>
<reference evidence="3 4" key="1">
    <citation type="journal article" date="2018" name="BMC Genomics">
        <title>The genome of Naegleria lovaniensis, the basis for a comparative approach to unravel pathogenicity factors of the human pathogenic amoeba N. fowleri.</title>
        <authorList>
            <person name="Liechti N."/>
            <person name="Schurch N."/>
            <person name="Bruggmann R."/>
            <person name="Wittwer M."/>
        </authorList>
    </citation>
    <scope>NUCLEOTIDE SEQUENCE [LARGE SCALE GENOMIC DNA]</scope>
    <source>
        <strain evidence="3 4">ATCC 30569</strain>
    </source>
</reference>
<dbReference type="Proteomes" id="UP000816034">
    <property type="component" value="Unassembled WGS sequence"/>
</dbReference>
<keyword evidence="4" id="KW-1185">Reference proteome</keyword>
<dbReference type="GeneID" id="68100640"/>
<evidence type="ECO:0000256" key="1">
    <source>
        <dbReference type="SAM" id="MobiDB-lite"/>
    </source>
</evidence>
<dbReference type="InterPro" id="IPR000210">
    <property type="entry name" value="BTB/POZ_dom"/>
</dbReference>
<sequence>MGKKNNSQSHLPKYLRDQGGGGSRGKKKSSTPSDSSSLANSASSNHVNTTNTSSKQMPSLSSVLSKIPESYRQRGFDFFMKMQSPDVNKEWKQRCEKLDKIKDEFLQVPIQQDALYSTIESNYDLIVNLEDCLHRCGNVLFHYEDKNYFFLYSGLDMACKIMLHAFHLLPGVETKPSTDKCQIIMDKLFSTLSYIFFKLSKYARARLVLNSHSIFQILWSIEQSYLTKVRRSARTQSTLFKVDTLFNPDVESLLYHISETMTVLHHDQAMNQDYFLLLISVNKQWFYHDTSALEVNQVDSFGGETPDVFIAVLDIPDLTQWNQSNFDNYMNSANLTLQPEDFDIRAHFPVVASRTGTRFLNLDYFVKWNANSRFAEKCYQSGQEISTPGYYILRQDKNISKLALMKFLEFIYTDKFSKLSEDVTFMEKQARARELSVEEIEEELVRNLNQLGSSLSNQSSRQTLNMITEHFPSQRVTRTGVMSGSQFNSLYDSIDLDMYCVELYNSSPFHTPLKYEATSLKAKDNRVEQDLFGHAFQQSEKMYPDLHVIPNVACDLIDSSITNEYYKKMVDRCIQKGYMAMHKCIIAARSEYLRKVFQYECKGSLMNDESTNSAQAHDYIEDFHIENLSFTSLYIIMQYTYGGLGVFTEHTIPVECLVEVFVAADMYLLFPLKKHVEELMVDYVNNVQLPQGLKSPSEHEDSAILQEVYELSIIYNSYSLKNECFKLLSKHFPDLMK</sequence>
<feature type="domain" description="BTB" evidence="2">
    <location>
        <begin position="568"/>
        <end position="684"/>
    </location>
</feature>
<evidence type="ECO:0000313" key="3">
    <source>
        <dbReference type="EMBL" id="KAG2378547.1"/>
    </source>
</evidence>
<comment type="caution">
    <text evidence="3">The sequence shown here is derived from an EMBL/GenBank/DDBJ whole genome shotgun (WGS) entry which is preliminary data.</text>
</comment>
<dbReference type="RefSeq" id="XP_044545809.1">
    <property type="nucleotide sequence ID" value="XM_044698234.1"/>
</dbReference>
<gene>
    <name evidence="3" type="ORF">C9374_008186</name>
</gene>